<dbReference type="Pfam" id="PF01121">
    <property type="entry name" value="CoaE"/>
    <property type="match status" value="1"/>
</dbReference>
<keyword evidence="3 5" id="KW-0418">Kinase</keyword>
<comment type="subcellular location">
    <subcellularLocation>
        <location evidence="3">Cytoplasm</location>
    </subcellularLocation>
</comment>
<evidence type="ECO:0000313" key="6">
    <source>
        <dbReference type="Proteomes" id="UP000295244"/>
    </source>
</evidence>
<dbReference type="PANTHER" id="PTHR10695:SF46">
    <property type="entry name" value="BIFUNCTIONAL COENZYME A SYNTHASE-RELATED"/>
    <property type="match status" value="1"/>
</dbReference>
<dbReference type="InterPro" id="IPR001977">
    <property type="entry name" value="Depp_CoAkinase"/>
</dbReference>
<protein>
    <recommendedName>
        <fullName evidence="3 4">Dephospho-CoA kinase</fullName>
        <ecNumber evidence="3 4">2.7.1.24</ecNumber>
    </recommendedName>
    <alternativeName>
        <fullName evidence="3">Dephosphocoenzyme A kinase</fullName>
    </alternativeName>
</protein>
<keyword evidence="6" id="KW-1185">Reference proteome</keyword>
<dbReference type="EMBL" id="SKBU01000008">
    <property type="protein sequence ID" value="TCJ19483.1"/>
    <property type="molecule type" value="Genomic_DNA"/>
</dbReference>
<keyword evidence="2 3" id="KW-0067">ATP-binding</keyword>
<evidence type="ECO:0000256" key="4">
    <source>
        <dbReference type="NCBIfam" id="TIGR00152"/>
    </source>
</evidence>
<evidence type="ECO:0000256" key="2">
    <source>
        <dbReference type="ARBA" id="ARBA00022840"/>
    </source>
</evidence>
<dbReference type="Proteomes" id="UP000295244">
    <property type="component" value="Unassembled WGS sequence"/>
</dbReference>
<gene>
    <name evidence="3 5" type="primary">coaE</name>
    <name evidence="5" type="ORF">E0L93_04885</name>
</gene>
<dbReference type="PANTHER" id="PTHR10695">
    <property type="entry name" value="DEPHOSPHO-COA KINASE-RELATED"/>
    <property type="match status" value="1"/>
</dbReference>
<dbReference type="Gene3D" id="3.40.50.300">
    <property type="entry name" value="P-loop containing nucleotide triphosphate hydrolases"/>
    <property type="match status" value="1"/>
</dbReference>
<comment type="caution">
    <text evidence="5">The sequence shown here is derived from an EMBL/GenBank/DDBJ whole genome shotgun (WGS) entry which is preliminary data.</text>
</comment>
<accession>A0A4R1BP93</accession>
<dbReference type="GO" id="GO:0004140">
    <property type="term" value="F:dephospho-CoA kinase activity"/>
    <property type="evidence" value="ECO:0007669"/>
    <property type="project" value="UniProtKB-UniRule"/>
</dbReference>
<organism evidence="5 6">
    <name type="scientific">Rubrobacter taiwanensis</name>
    <dbReference type="NCBI Taxonomy" id="185139"/>
    <lineage>
        <taxon>Bacteria</taxon>
        <taxon>Bacillati</taxon>
        <taxon>Actinomycetota</taxon>
        <taxon>Rubrobacteria</taxon>
        <taxon>Rubrobacterales</taxon>
        <taxon>Rubrobacteraceae</taxon>
        <taxon>Rubrobacter</taxon>
    </lineage>
</organism>
<evidence type="ECO:0000256" key="1">
    <source>
        <dbReference type="ARBA" id="ARBA00022741"/>
    </source>
</evidence>
<feature type="binding site" evidence="3">
    <location>
        <begin position="22"/>
        <end position="27"/>
    </location>
    <ligand>
        <name>ATP</name>
        <dbReference type="ChEBI" id="CHEBI:30616"/>
    </ligand>
</feature>
<keyword evidence="3" id="KW-0963">Cytoplasm</keyword>
<comment type="catalytic activity">
    <reaction evidence="3">
        <text>3'-dephospho-CoA + ATP = ADP + CoA + H(+)</text>
        <dbReference type="Rhea" id="RHEA:18245"/>
        <dbReference type="ChEBI" id="CHEBI:15378"/>
        <dbReference type="ChEBI" id="CHEBI:30616"/>
        <dbReference type="ChEBI" id="CHEBI:57287"/>
        <dbReference type="ChEBI" id="CHEBI:57328"/>
        <dbReference type="ChEBI" id="CHEBI:456216"/>
        <dbReference type="EC" id="2.7.1.24"/>
    </reaction>
</comment>
<dbReference type="CDD" id="cd02022">
    <property type="entry name" value="DPCK"/>
    <property type="match status" value="1"/>
</dbReference>
<sequence length="207" mass="22617">MATGRSDRRREPVTLGVTGSLASGKSTFVGFLAELGAETVSTDAIVHELLARDPETISAVIKRFGAGVRGESGIDRRKLAAEAFKTPEAIRDLEAILHPRVEREVLARAGRSEAELFVAEVPLLFESGMERVFDLTAAVISSGERRLGWAGERGMSPEQVRGIETRQLAADEKARRADFVVYNDGTLEDLRVRAAELVDEVLKEKRA</sequence>
<comment type="pathway">
    <text evidence="3">Cofactor biosynthesis; coenzyme A biosynthesis; CoA from (R)-pantothenate: step 5/5.</text>
</comment>
<comment type="function">
    <text evidence="3">Catalyzes the phosphorylation of the 3'-hydroxyl group of dephosphocoenzyme A to form coenzyme A.</text>
</comment>
<evidence type="ECO:0000256" key="3">
    <source>
        <dbReference type="HAMAP-Rule" id="MF_00376"/>
    </source>
</evidence>
<evidence type="ECO:0000313" key="5">
    <source>
        <dbReference type="EMBL" id="TCJ19483.1"/>
    </source>
</evidence>
<dbReference type="GO" id="GO:0005737">
    <property type="term" value="C:cytoplasm"/>
    <property type="evidence" value="ECO:0007669"/>
    <property type="project" value="UniProtKB-SubCell"/>
</dbReference>
<dbReference type="NCBIfam" id="TIGR00152">
    <property type="entry name" value="dephospho-CoA kinase"/>
    <property type="match status" value="1"/>
</dbReference>
<dbReference type="PROSITE" id="PS51219">
    <property type="entry name" value="DPCK"/>
    <property type="match status" value="1"/>
</dbReference>
<dbReference type="AlphaFoldDB" id="A0A4R1BP93"/>
<dbReference type="UniPathway" id="UPA00241">
    <property type="reaction ID" value="UER00356"/>
</dbReference>
<keyword evidence="3" id="KW-0173">Coenzyme A biosynthesis</keyword>
<dbReference type="GO" id="GO:0005524">
    <property type="term" value="F:ATP binding"/>
    <property type="evidence" value="ECO:0007669"/>
    <property type="project" value="UniProtKB-UniRule"/>
</dbReference>
<dbReference type="EC" id="2.7.1.24" evidence="3 4"/>
<dbReference type="GO" id="GO:0015937">
    <property type="term" value="P:coenzyme A biosynthetic process"/>
    <property type="evidence" value="ECO:0007669"/>
    <property type="project" value="UniProtKB-UniRule"/>
</dbReference>
<reference evidence="5 6" key="1">
    <citation type="submission" date="2019-03" db="EMBL/GenBank/DDBJ databases">
        <title>Whole genome sequence of a novel Rubrobacter taiwanensis strain, isolated from Yellowstone National Park.</title>
        <authorList>
            <person name="Freed S."/>
            <person name="Ramaley R.F."/>
            <person name="Kyndt J.A."/>
        </authorList>
    </citation>
    <scope>NUCLEOTIDE SEQUENCE [LARGE SCALE GENOMIC DNA]</scope>
    <source>
        <strain evidence="5 6">Yellowstone</strain>
    </source>
</reference>
<dbReference type="InterPro" id="IPR027417">
    <property type="entry name" value="P-loop_NTPase"/>
</dbReference>
<dbReference type="HAMAP" id="MF_00376">
    <property type="entry name" value="Dephospho_CoA_kinase"/>
    <property type="match status" value="1"/>
</dbReference>
<dbReference type="SUPFAM" id="SSF52540">
    <property type="entry name" value="P-loop containing nucleoside triphosphate hydrolases"/>
    <property type="match status" value="1"/>
</dbReference>
<name>A0A4R1BP93_9ACTN</name>
<keyword evidence="1 3" id="KW-0547">Nucleotide-binding</keyword>
<proteinExistence type="inferred from homology"/>
<comment type="similarity">
    <text evidence="3">Belongs to the CoaE family.</text>
</comment>
<keyword evidence="3 5" id="KW-0808">Transferase</keyword>
<dbReference type="OrthoDB" id="9812943at2"/>